<dbReference type="InterPro" id="IPR015947">
    <property type="entry name" value="PUA-like_sf"/>
</dbReference>
<dbReference type="PANTHER" id="PTHR42873">
    <property type="entry name" value="RIBOSOMAL RNA LARGE SUBUNIT METHYLTRANSFERASE"/>
    <property type="match status" value="1"/>
</dbReference>
<evidence type="ECO:0000259" key="7">
    <source>
        <dbReference type="Pfam" id="PF10672"/>
    </source>
</evidence>
<evidence type="ECO:0000256" key="1">
    <source>
        <dbReference type="ARBA" id="ARBA00004496"/>
    </source>
</evidence>
<dbReference type="SUPFAM" id="SSF53335">
    <property type="entry name" value="S-adenosyl-L-methionine-dependent methyltransferases"/>
    <property type="match status" value="1"/>
</dbReference>
<keyword evidence="3 9" id="KW-0489">Methyltransferase</keyword>
<dbReference type="CDD" id="cd02440">
    <property type="entry name" value="AdoMet_MTases"/>
    <property type="match status" value="1"/>
</dbReference>
<proteinExistence type="inferred from homology"/>
<dbReference type="GO" id="GO:0005737">
    <property type="term" value="C:cytoplasm"/>
    <property type="evidence" value="ECO:0007669"/>
    <property type="project" value="UniProtKB-SubCell"/>
</dbReference>
<keyword evidence="10" id="KW-1185">Reference proteome</keyword>
<comment type="caution">
    <text evidence="9">The sequence shown here is derived from an EMBL/GenBank/DDBJ whole genome shotgun (WGS) entry which is preliminary data.</text>
</comment>
<keyword evidence="2" id="KW-0963">Cytoplasm</keyword>
<dbReference type="Pfam" id="PF17785">
    <property type="entry name" value="PUA_3"/>
    <property type="match status" value="1"/>
</dbReference>
<evidence type="ECO:0000259" key="8">
    <source>
        <dbReference type="Pfam" id="PF17785"/>
    </source>
</evidence>
<gene>
    <name evidence="9" type="ORF">HFQ13_02050</name>
</gene>
<feature type="domain" description="S-adenosylmethionine-dependent methyltransferase" evidence="7">
    <location>
        <begin position="172"/>
        <end position="366"/>
    </location>
</feature>
<dbReference type="InterPro" id="IPR019614">
    <property type="entry name" value="SAM-dep_methyl-trfase"/>
</dbReference>
<dbReference type="CDD" id="cd21153">
    <property type="entry name" value="PUA_RlmI"/>
    <property type="match status" value="1"/>
</dbReference>
<dbReference type="PANTHER" id="PTHR42873:SF1">
    <property type="entry name" value="S-ADENOSYLMETHIONINE-DEPENDENT METHYLTRANSFERASE DOMAIN-CONTAINING PROTEIN"/>
    <property type="match status" value="1"/>
</dbReference>
<dbReference type="Gene3D" id="2.30.130.10">
    <property type="entry name" value="PUA domain"/>
    <property type="match status" value="1"/>
</dbReference>
<reference evidence="9" key="1">
    <citation type="journal article" date="2021" name="ISME J.">
        <title>Genomic evolution of the class Acidithiobacillia: deep-branching Proteobacteria living in extreme acidic conditions.</title>
        <authorList>
            <person name="Moya-Beltran A."/>
            <person name="Beard S."/>
            <person name="Rojas-Villalobos C."/>
            <person name="Issotta F."/>
            <person name="Gallardo Y."/>
            <person name="Ulloa R."/>
            <person name="Giaveno A."/>
            <person name="Degli Esposti M."/>
            <person name="Johnson D.B."/>
            <person name="Quatrini R."/>
        </authorList>
    </citation>
    <scope>NUCLEOTIDE SEQUENCE</scope>
    <source>
        <strain evidence="9">VAN18-1</strain>
    </source>
</reference>
<organism evidence="9 10">
    <name type="scientific">Igneacidithiobacillus copahuensis</name>
    <dbReference type="NCBI Taxonomy" id="2724909"/>
    <lineage>
        <taxon>Bacteria</taxon>
        <taxon>Pseudomonadati</taxon>
        <taxon>Pseudomonadota</taxon>
        <taxon>Acidithiobacillia</taxon>
        <taxon>Acidithiobacillales</taxon>
        <taxon>Acidithiobacillaceae</taxon>
        <taxon>Igneacidithiobacillus</taxon>
    </lineage>
</organism>
<evidence type="ECO:0000256" key="4">
    <source>
        <dbReference type="ARBA" id="ARBA00022679"/>
    </source>
</evidence>
<dbReference type="GO" id="GO:0032259">
    <property type="term" value="P:methylation"/>
    <property type="evidence" value="ECO:0007669"/>
    <property type="project" value="UniProtKB-KW"/>
</dbReference>
<protein>
    <submittedName>
        <fullName evidence="9">Class I SAM-dependent rRNA methyltransferase</fullName>
    </submittedName>
</protein>
<dbReference type="RefSeq" id="WP_215871845.1">
    <property type="nucleotide sequence ID" value="NZ_JAAXYO010000029.1"/>
</dbReference>
<feature type="domain" description="RlmI-like PUA" evidence="8">
    <location>
        <begin position="7"/>
        <end position="73"/>
    </location>
</feature>
<sequence>MSSYPPLRLRRHEDRRLRAGHVWIYSNEVDTAQTPFAQLEPGSVVQVEDSQGHALGLAHLSPHSLLCARLLTRDVREAIDIGFYRGRLAAALRLRERLLDSPYYRLVHGEGDGLPGLIIDRHGDFLVLQIGSQGMERDLSQIVAALQAEIPQQGILLKATGVARKMEGLPERVEVLAGEVPATIEIEENGCRFTIDPYAGQKTGWFYDHRANRRLLQRFAAGRRVLDLFSYSGAFALPLAKAGASEVLAIDASASALALLQRNVAANSLGQIRAQQGDALESLRLLRDQGESFDLIVLDPPALIKSRKDMKEGVQAYRRLNDLALRLLRPGGLLFTASCSFHMSREMLLREIGHAAVRSPSVILAEGGQDLDHPVPPAVPESRYLKGFLLQRPDPQTETDA</sequence>
<evidence type="ECO:0000256" key="2">
    <source>
        <dbReference type="ARBA" id="ARBA00022490"/>
    </source>
</evidence>
<keyword evidence="5" id="KW-0949">S-adenosyl-L-methionine</keyword>
<dbReference type="GO" id="GO:0008168">
    <property type="term" value="F:methyltransferase activity"/>
    <property type="evidence" value="ECO:0007669"/>
    <property type="project" value="UniProtKB-KW"/>
</dbReference>
<dbReference type="InterPro" id="IPR029063">
    <property type="entry name" value="SAM-dependent_MTases_sf"/>
</dbReference>
<evidence type="ECO:0000256" key="6">
    <source>
        <dbReference type="ARBA" id="ARBA00038091"/>
    </source>
</evidence>
<evidence type="ECO:0000256" key="5">
    <source>
        <dbReference type="ARBA" id="ARBA00022691"/>
    </source>
</evidence>
<dbReference type="Proteomes" id="UP001197378">
    <property type="component" value="Unassembled WGS sequence"/>
</dbReference>
<dbReference type="Gene3D" id="3.40.50.150">
    <property type="entry name" value="Vaccinia Virus protein VP39"/>
    <property type="match status" value="1"/>
</dbReference>
<dbReference type="InterPro" id="IPR041532">
    <property type="entry name" value="RlmI-like_PUA"/>
</dbReference>
<dbReference type="AlphaFoldDB" id="A0AAE2YMY6"/>
<name>A0AAE2YMY6_9PROT</name>
<dbReference type="Pfam" id="PF10672">
    <property type="entry name" value="Methyltrans_SAM"/>
    <property type="match status" value="1"/>
</dbReference>
<evidence type="ECO:0000313" key="10">
    <source>
        <dbReference type="Proteomes" id="UP001197378"/>
    </source>
</evidence>
<dbReference type="CDD" id="cd11572">
    <property type="entry name" value="RlmI_M_like"/>
    <property type="match status" value="1"/>
</dbReference>
<comment type="similarity">
    <text evidence="6">Belongs to the methyltransferase superfamily. RlmI family.</text>
</comment>
<dbReference type="GO" id="GO:0003723">
    <property type="term" value="F:RNA binding"/>
    <property type="evidence" value="ECO:0007669"/>
    <property type="project" value="InterPro"/>
</dbReference>
<evidence type="ECO:0000256" key="3">
    <source>
        <dbReference type="ARBA" id="ARBA00022603"/>
    </source>
</evidence>
<dbReference type="Gene3D" id="3.30.750.80">
    <property type="entry name" value="RNA methyltransferase domain (HRMD) like"/>
    <property type="match status" value="1"/>
</dbReference>
<dbReference type="InterPro" id="IPR036974">
    <property type="entry name" value="PUA_sf"/>
</dbReference>
<keyword evidence="4" id="KW-0808">Transferase</keyword>
<dbReference type="SUPFAM" id="SSF88697">
    <property type="entry name" value="PUA domain-like"/>
    <property type="match status" value="1"/>
</dbReference>
<accession>A0AAE2YMY6</accession>
<comment type="subcellular location">
    <subcellularLocation>
        <location evidence="1">Cytoplasm</location>
    </subcellularLocation>
</comment>
<dbReference type="EMBL" id="JAAXYO010000029">
    <property type="protein sequence ID" value="MBU2787007.1"/>
    <property type="molecule type" value="Genomic_DNA"/>
</dbReference>
<evidence type="ECO:0000313" key="9">
    <source>
        <dbReference type="EMBL" id="MBU2787007.1"/>
    </source>
</evidence>